<sequence>MDVVIGSRDFDDDESFRTGLSERKLGPATPYVICAAPAYFADRPMTTAKTEITVVVALA</sequence>
<dbReference type="EMBL" id="FMTM01000001">
    <property type="protein sequence ID" value="SCW41361.1"/>
    <property type="molecule type" value="Genomic_DNA"/>
</dbReference>
<protein>
    <submittedName>
        <fullName evidence="1">Uncharacterized protein</fullName>
    </submittedName>
</protein>
<accession>A0A1G4QA75</accession>
<reference evidence="1 2" key="1">
    <citation type="submission" date="2016-10" db="EMBL/GenBank/DDBJ databases">
        <authorList>
            <person name="de Groot N.N."/>
        </authorList>
    </citation>
    <scope>NUCLEOTIDE SEQUENCE [LARGE SCALE GENOMIC DNA]</scope>
    <source>
        <strain evidence="1 2">CGMCC 1.3401</strain>
    </source>
</reference>
<dbReference type="AlphaFoldDB" id="A0A1G4QA75"/>
<name>A0A1G4QA75_9HYPH</name>
<dbReference type="Proteomes" id="UP000199542">
    <property type="component" value="Unassembled WGS sequence"/>
</dbReference>
<evidence type="ECO:0000313" key="1">
    <source>
        <dbReference type="EMBL" id="SCW41361.1"/>
    </source>
</evidence>
<proteinExistence type="predicted"/>
<gene>
    <name evidence="1" type="ORF">SAMN02927900_01530</name>
</gene>
<organism evidence="1 2">
    <name type="scientific">Rhizobium mongolense subsp. loessense</name>
    <dbReference type="NCBI Taxonomy" id="158890"/>
    <lineage>
        <taxon>Bacteria</taxon>
        <taxon>Pseudomonadati</taxon>
        <taxon>Pseudomonadota</taxon>
        <taxon>Alphaproteobacteria</taxon>
        <taxon>Hyphomicrobiales</taxon>
        <taxon>Rhizobiaceae</taxon>
        <taxon>Rhizobium/Agrobacterium group</taxon>
        <taxon>Rhizobium</taxon>
    </lineage>
</organism>
<evidence type="ECO:0000313" key="2">
    <source>
        <dbReference type="Proteomes" id="UP000199542"/>
    </source>
</evidence>